<evidence type="ECO:0000313" key="6">
    <source>
        <dbReference type="EMBL" id="AVP98489.1"/>
    </source>
</evidence>
<dbReference type="GO" id="GO:0016020">
    <property type="term" value="C:membrane"/>
    <property type="evidence" value="ECO:0007669"/>
    <property type="project" value="UniProtKB-SubCell"/>
</dbReference>
<dbReference type="PANTHER" id="PTHR35371:SF1">
    <property type="entry name" value="BLR7753 PROTEIN"/>
    <property type="match status" value="1"/>
</dbReference>
<feature type="transmembrane region" description="Helical" evidence="5">
    <location>
        <begin position="58"/>
        <end position="74"/>
    </location>
</feature>
<evidence type="ECO:0000313" key="7">
    <source>
        <dbReference type="Proteomes" id="UP000241074"/>
    </source>
</evidence>
<organism evidence="6 7">
    <name type="scientific">Ahniella affigens</name>
    <dbReference type="NCBI Taxonomy" id="2021234"/>
    <lineage>
        <taxon>Bacteria</taxon>
        <taxon>Pseudomonadati</taxon>
        <taxon>Pseudomonadota</taxon>
        <taxon>Gammaproteobacteria</taxon>
        <taxon>Lysobacterales</taxon>
        <taxon>Rhodanobacteraceae</taxon>
        <taxon>Ahniella</taxon>
    </lineage>
</organism>
<evidence type="ECO:0000256" key="5">
    <source>
        <dbReference type="SAM" id="Phobius"/>
    </source>
</evidence>
<dbReference type="AlphaFoldDB" id="A0A2P1PUG7"/>
<dbReference type="Pfam" id="PF01124">
    <property type="entry name" value="MAPEG"/>
    <property type="match status" value="1"/>
</dbReference>
<protein>
    <recommendedName>
        <fullName evidence="8">MAPEG family protein</fullName>
    </recommendedName>
</protein>
<keyword evidence="7" id="KW-1185">Reference proteome</keyword>
<evidence type="ECO:0008006" key="8">
    <source>
        <dbReference type="Google" id="ProtNLM"/>
    </source>
</evidence>
<keyword evidence="4 5" id="KW-0472">Membrane</keyword>
<gene>
    <name evidence="6" type="ORF">C7S18_15420</name>
</gene>
<accession>A0A2P1PUG7</accession>
<dbReference type="SUPFAM" id="SSF161084">
    <property type="entry name" value="MAPEG domain-like"/>
    <property type="match status" value="1"/>
</dbReference>
<name>A0A2P1PUG7_9GAMM</name>
<dbReference type="Proteomes" id="UP000241074">
    <property type="component" value="Chromosome"/>
</dbReference>
<dbReference type="RefSeq" id="WP_106892410.1">
    <property type="nucleotide sequence ID" value="NZ_CP027860.1"/>
</dbReference>
<proteinExistence type="predicted"/>
<dbReference type="Gene3D" id="1.20.120.550">
    <property type="entry name" value="Membrane associated eicosanoid/glutathione metabolism-like domain"/>
    <property type="match status" value="1"/>
</dbReference>
<keyword evidence="2 5" id="KW-0812">Transmembrane</keyword>
<sequence>MTIAFWCVLAAALMPYLWVGIAKFSTRGYDNAAVRDFEDRLSGMPKRAHWAHLNSFEAFPFFAAGVIIAAIGGADPARIDLLAMSFIGLRLAYGAAYLANLATLRSLIWIASMATVVLMFTNIPGKVA</sequence>
<dbReference type="InterPro" id="IPR023352">
    <property type="entry name" value="MAPEG-like_dom_sf"/>
</dbReference>
<evidence type="ECO:0000256" key="4">
    <source>
        <dbReference type="ARBA" id="ARBA00023136"/>
    </source>
</evidence>
<evidence type="ECO:0000256" key="1">
    <source>
        <dbReference type="ARBA" id="ARBA00004370"/>
    </source>
</evidence>
<reference evidence="6 7" key="2">
    <citation type="submission" date="2018-03" db="EMBL/GenBank/DDBJ databases">
        <authorList>
            <person name="Keele B.F."/>
        </authorList>
    </citation>
    <scope>NUCLEOTIDE SEQUENCE [LARGE SCALE GENOMIC DNA]</scope>
    <source>
        <strain evidence="6 7">D13</strain>
    </source>
</reference>
<dbReference type="KEGG" id="xba:C7S18_15420"/>
<reference evidence="6 7" key="1">
    <citation type="submission" date="2018-03" db="EMBL/GenBank/DDBJ databases">
        <title>Ahniella affigens gen. nov., sp. nov., a gammaproteobacterium isolated from sandy soil near a stream.</title>
        <authorList>
            <person name="Ko Y."/>
            <person name="Kim J.-H."/>
        </authorList>
    </citation>
    <scope>NUCLEOTIDE SEQUENCE [LARGE SCALE GENOMIC DNA]</scope>
    <source>
        <strain evidence="6 7">D13</strain>
    </source>
</reference>
<evidence type="ECO:0000256" key="2">
    <source>
        <dbReference type="ARBA" id="ARBA00022692"/>
    </source>
</evidence>
<dbReference type="InterPro" id="IPR001129">
    <property type="entry name" value="Membr-assoc_MAPEG"/>
</dbReference>
<evidence type="ECO:0000256" key="3">
    <source>
        <dbReference type="ARBA" id="ARBA00022989"/>
    </source>
</evidence>
<comment type="subcellular location">
    <subcellularLocation>
        <location evidence="1">Membrane</location>
    </subcellularLocation>
</comment>
<dbReference type="OrthoDB" id="513661at2"/>
<keyword evidence="3 5" id="KW-1133">Transmembrane helix</keyword>
<dbReference type="EMBL" id="CP027860">
    <property type="protein sequence ID" value="AVP98489.1"/>
    <property type="molecule type" value="Genomic_DNA"/>
</dbReference>
<dbReference type="PANTHER" id="PTHR35371">
    <property type="entry name" value="INNER MEMBRANE PROTEIN"/>
    <property type="match status" value="1"/>
</dbReference>
<feature type="transmembrane region" description="Helical" evidence="5">
    <location>
        <begin position="81"/>
        <end position="100"/>
    </location>
</feature>